<feature type="region of interest" description="Disordered" evidence="1">
    <location>
        <begin position="170"/>
        <end position="228"/>
    </location>
</feature>
<protein>
    <submittedName>
        <fullName evidence="2">Uncharacterized protein</fullName>
    </submittedName>
</protein>
<evidence type="ECO:0000313" key="3">
    <source>
        <dbReference type="Proteomes" id="UP001287286"/>
    </source>
</evidence>
<organism evidence="2 3">
    <name type="scientific">Purpureocillium lilacinum</name>
    <name type="common">Paecilomyces lilacinus</name>
    <dbReference type="NCBI Taxonomy" id="33203"/>
    <lineage>
        <taxon>Eukaryota</taxon>
        <taxon>Fungi</taxon>
        <taxon>Dikarya</taxon>
        <taxon>Ascomycota</taxon>
        <taxon>Pezizomycotina</taxon>
        <taxon>Sordariomycetes</taxon>
        <taxon>Hypocreomycetidae</taxon>
        <taxon>Hypocreales</taxon>
        <taxon>Ophiocordycipitaceae</taxon>
        <taxon>Purpureocillium</taxon>
    </lineage>
</organism>
<gene>
    <name evidence="2" type="ORF">Purlil1_4401</name>
</gene>
<feature type="compositionally biased region" description="Pro residues" evidence="1">
    <location>
        <begin position="263"/>
        <end position="275"/>
    </location>
</feature>
<feature type="compositionally biased region" description="Low complexity" evidence="1">
    <location>
        <begin position="171"/>
        <end position="184"/>
    </location>
</feature>
<feature type="region of interest" description="Disordered" evidence="1">
    <location>
        <begin position="241"/>
        <end position="275"/>
    </location>
</feature>
<keyword evidence="3" id="KW-1185">Reference proteome</keyword>
<dbReference type="EMBL" id="JAWRVI010000012">
    <property type="protein sequence ID" value="KAK4091387.1"/>
    <property type="molecule type" value="Genomic_DNA"/>
</dbReference>
<name>A0ABR0C4X7_PURLI</name>
<accession>A0ABR0C4X7</accession>
<evidence type="ECO:0000313" key="2">
    <source>
        <dbReference type="EMBL" id="KAK4091387.1"/>
    </source>
</evidence>
<sequence>MHEGAANEGLDVEQNGGQRRQIGYLDCQEGGVPCTYRRLPVEGQRHTSTVGTVRWAVRCRTPVGSGGRSTSSRRGSRNCWLREGNGGWADDGQESTQGHYLGEMVAEAASWCWGMRVAKMLLGTPDIRGDVDCSFPAGWESKSGRDQAKRQAEPPLLVVPVRYGVRLGSTSAAQRSAAQRSASSGDSPPWHRRGPPLAVARQKDMGWENRARDCDGREASVESHGWGARGTEERMLGLGRVLGRRPSRTGSGTSKGCCQQIRQPPPPQTRDPSPPQLLPLAKREMLDVFANTRRRLERRNGLPHLDGFALCKTISDECDSGIALPAINDSSPAAPSTQKYTWPHRAFTVVTPVTSIASDVPW</sequence>
<evidence type="ECO:0000256" key="1">
    <source>
        <dbReference type="SAM" id="MobiDB-lite"/>
    </source>
</evidence>
<dbReference type="Proteomes" id="UP001287286">
    <property type="component" value="Unassembled WGS sequence"/>
</dbReference>
<proteinExistence type="predicted"/>
<comment type="caution">
    <text evidence="2">The sequence shown here is derived from an EMBL/GenBank/DDBJ whole genome shotgun (WGS) entry which is preliminary data.</text>
</comment>
<feature type="compositionally biased region" description="Polar residues" evidence="1">
    <location>
        <begin position="248"/>
        <end position="257"/>
    </location>
</feature>
<reference evidence="2 3" key="1">
    <citation type="journal article" date="2024" name="Microbiol. Resour. Announc.">
        <title>Genome annotations for the ascomycete fungi Trichoderma harzianum, Trichoderma aggressivum, and Purpureocillium lilacinum.</title>
        <authorList>
            <person name="Beijen E.P.W."/>
            <person name="Ohm R.A."/>
        </authorList>
    </citation>
    <scope>NUCLEOTIDE SEQUENCE [LARGE SCALE GENOMIC DNA]</scope>
    <source>
        <strain evidence="2 3">CBS 150709</strain>
    </source>
</reference>
<feature type="compositionally biased region" description="Basic and acidic residues" evidence="1">
    <location>
        <begin position="201"/>
        <end position="221"/>
    </location>
</feature>